<sequence>MSPQKATNSAGSNTSGSPAPTPTSTSSASPGETQAMNTVANNDNSGIYSTMVSTDERSMSDGTLHGRLMGANGGNPQIVPSAYSRISVYCVRAARIIDEFEKVFEQGR</sequence>
<dbReference type="EMBL" id="JAULSU010000006">
    <property type="protein sequence ID" value="KAK0613652.1"/>
    <property type="molecule type" value="Genomic_DNA"/>
</dbReference>
<protein>
    <submittedName>
        <fullName evidence="2">Uncharacterized protein</fullName>
    </submittedName>
</protein>
<organism evidence="2 3">
    <name type="scientific">Immersiella caudata</name>
    <dbReference type="NCBI Taxonomy" id="314043"/>
    <lineage>
        <taxon>Eukaryota</taxon>
        <taxon>Fungi</taxon>
        <taxon>Dikarya</taxon>
        <taxon>Ascomycota</taxon>
        <taxon>Pezizomycotina</taxon>
        <taxon>Sordariomycetes</taxon>
        <taxon>Sordariomycetidae</taxon>
        <taxon>Sordariales</taxon>
        <taxon>Lasiosphaeriaceae</taxon>
        <taxon>Immersiella</taxon>
    </lineage>
</organism>
<keyword evidence="3" id="KW-1185">Reference proteome</keyword>
<proteinExistence type="predicted"/>
<feature type="compositionally biased region" description="Low complexity" evidence="1">
    <location>
        <begin position="14"/>
        <end position="31"/>
    </location>
</feature>
<evidence type="ECO:0000256" key="1">
    <source>
        <dbReference type="SAM" id="MobiDB-lite"/>
    </source>
</evidence>
<feature type="compositionally biased region" description="Polar residues" evidence="1">
    <location>
        <begin position="1"/>
        <end position="13"/>
    </location>
</feature>
<comment type="caution">
    <text evidence="2">The sequence shown here is derived from an EMBL/GenBank/DDBJ whole genome shotgun (WGS) entry which is preliminary data.</text>
</comment>
<gene>
    <name evidence="2" type="ORF">B0T14DRAFT_526658</name>
</gene>
<dbReference type="Proteomes" id="UP001175000">
    <property type="component" value="Unassembled WGS sequence"/>
</dbReference>
<evidence type="ECO:0000313" key="2">
    <source>
        <dbReference type="EMBL" id="KAK0613652.1"/>
    </source>
</evidence>
<reference evidence="2" key="1">
    <citation type="submission" date="2023-06" db="EMBL/GenBank/DDBJ databases">
        <title>Genome-scale phylogeny and comparative genomics of the fungal order Sordariales.</title>
        <authorList>
            <consortium name="Lawrence Berkeley National Laboratory"/>
            <person name="Hensen N."/>
            <person name="Bonometti L."/>
            <person name="Westerberg I."/>
            <person name="Brannstrom I.O."/>
            <person name="Guillou S."/>
            <person name="Cros-Aarteil S."/>
            <person name="Calhoun S."/>
            <person name="Haridas S."/>
            <person name="Kuo A."/>
            <person name="Mondo S."/>
            <person name="Pangilinan J."/>
            <person name="Riley R."/>
            <person name="Labutti K."/>
            <person name="Andreopoulos B."/>
            <person name="Lipzen A."/>
            <person name="Chen C."/>
            <person name="Yanf M."/>
            <person name="Daum C."/>
            <person name="Ng V."/>
            <person name="Clum A."/>
            <person name="Steindorff A."/>
            <person name="Ohm R."/>
            <person name="Martin F."/>
            <person name="Silar P."/>
            <person name="Natvig D."/>
            <person name="Lalanne C."/>
            <person name="Gautier V."/>
            <person name="Ament-Velasquez S.L."/>
            <person name="Kruys A."/>
            <person name="Hutchinson M.I."/>
            <person name="Powell A.J."/>
            <person name="Barry K."/>
            <person name="Miller A.N."/>
            <person name="Grigoriev I.V."/>
            <person name="Debuchy R."/>
            <person name="Gladieux P."/>
            <person name="Thoren M.H."/>
            <person name="Johannesson H."/>
        </authorList>
    </citation>
    <scope>NUCLEOTIDE SEQUENCE</scope>
    <source>
        <strain evidence="2">CBS 606.72</strain>
    </source>
</reference>
<feature type="compositionally biased region" description="Polar residues" evidence="1">
    <location>
        <begin position="32"/>
        <end position="53"/>
    </location>
</feature>
<accession>A0AA39WE06</accession>
<feature type="region of interest" description="Disordered" evidence="1">
    <location>
        <begin position="1"/>
        <end position="77"/>
    </location>
</feature>
<dbReference type="AlphaFoldDB" id="A0AA39WE06"/>
<name>A0AA39WE06_9PEZI</name>
<evidence type="ECO:0000313" key="3">
    <source>
        <dbReference type="Proteomes" id="UP001175000"/>
    </source>
</evidence>